<dbReference type="InterPro" id="IPR032675">
    <property type="entry name" value="LRR_dom_sf"/>
</dbReference>
<organism evidence="2 3">
    <name type="scientific">Drosophila willistoni</name>
    <name type="common">Fruit fly</name>
    <dbReference type="NCBI Taxonomy" id="7260"/>
    <lineage>
        <taxon>Eukaryota</taxon>
        <taxon>Metazoa</taxon>
        <taxon>Ecdysozoa</taxon>
        <taxon>Arthropoda</taxon>
        <taxon>Hexapoda</taxon>
        <taxon>Insecta</taxon>
        <taxon>Pterygota</taxon>
        <taxon>Neoptera</taxon>
        <taxon>Endopterygota</taxon>
        <taxon>Diptera</taxon>
        <taxon>Brachycera</taxon>
        <taxon>Muscomorpha</taxon>
        <taxon>Ephydroidea</taxon>
        <taxon>Drosophilidae</taxon>
        <taxon>Drosophila</taxon>
        <taxon>Sophophora</taxon>
    </lineage>
</organism>
<dbReference type="STRING" id="7260.B4MKI1"/>
<dbReference type="InterPro" id="IPR001611">
    <property type="entry name" value="Leu-rich_rpt"/>
</dbReference>
<evidence type="ECO:0000313" key="3">
    <source>
        <dbReference type="Proteomes" id="UP000007798"/>
    </source>
</evidence>
<dbReference type="AlphaFoldDB" id="B4MKI1"/>
<feature type="compositionally biased region" description="Low complexity" evidence="1">
    <location>
        <begin position="395"/>
        <end position="424"/>
    </location>
</feature>
<dbReference type="Pfam" id="PF14580">
    <property type="entry name" value="LRR_9"/>
    <property type="match status" value="1"/>
</dbReference>
<evidence type="ECO:0008006" key="4">
    <source>
        <dbReference type="Google" id="ProtNLM"/>
    </source>
</evidence>
<dbReference type="OrthoDB" id="433501at2759"/>
<feature type="region of interest" description="Disordered" evidence="1">
    <location>
        <begin position="293"/>
        <end position="347"/>
    </location>
</feature>
<accession>B4MKI1</accession>
<dbReference type="Proteomes" id="UP000007798">
    <property type="component" value="Unassembled WGS sequence"/>
</dbReference>
<gene>
    <name evidence="2" type="primary">Dwil\GK17136</name>
    <name evidence="2" type="ORF">Dwil_GK17136</name>
</gene>
<feature type="compositionally biased region" description="Low complexity" evidence="1">
    <location>
        <begin position="302"/>
        <end position="325"/>
    </location>
</feature>
<dbReference type="PROSITE" id="PS51450">
    <property type="entry name" value="LRR"/>
    <property type="match status" value="1"/>
</dbReference>
<feature type="compositionally biased region" description="Polar residues" evidence="1">
    <location>
        <begin position="425"/>
        <end position="441"/>
    </location>
</feature>
<evidence type="ECO:0000313" key="2">
    <source>
        <dbReference type="EMBL" id="EDW72687.1"/>
    </source>
</evidence>
<keyword evidence="3" id="KW-1185">Reference proteome</keyword>
<proteinExistence type="predicted"/>
<dbReference type="InterPro" id="IPR040091">
    <property type="entry name" value="LRRC56"/>
</dbReference>
<dbReference type="InParanoid" id="B4MKI1"/>
<dbReference type="SUPFAM" id="SSF52058">
    <property type="entry name" value="L domain-like"/>
    <property type="match status" value="1"/>
</dbReference>
<dbReference type="PANTHER" id="PTHR22708:SF0">
    <property type="entry name" value="LEUCINE-RICH REPEAT-CONTAINING PROTEIN 56"/>
    <property type="match status" value="1"/>
</dbReference>
<evidence type="ECO:0000256" key="1">
    <source>
        <dbReference type="SAM" id="MobiDB-lite"/>
    </source>
</evidence>
<sequence>MPLLEAPTEYLETSPDHSLQAELPILLAAPGPAALAQLRIPPAEVRLNNLHQQQQHHQHQPLAAVAAQLQQTPQRNNRRLILGRRNSFDRDVPIVEETQHFPAFVHLLPVVLPTQAPEPTLDELLRRVTQRTDLDQVETVRLRVISYTISLSRLSLFMPRLQHLDLSGSVLSSLRDLGYGLLQLKHLNISNCGLNSFDGTSGLPGLRVLIADGNMIQRVGPLAELSELQVLKACHNRISELGLLSFLGLCPQLREVELLGNPVCRLPLYRATLRRSVPSLQLLDGQSFNVTQANEQPAAEHSISSPSNEEAQSSLSSEASSSSESIATRPATAPQNHNNNYPLLDTPLRPTSALVSLNVGHRQQQLSAINSTPVAGSVLGLVRQRRRRSGHAWVSSSSSGSSSNASSVMSTRAPSMSSCSSNSSLDLHSTNYSFNPRTTLD</sequence>
<name>B4MKI1_DROWI</name>
<dbReference type="PhylomeDB" id="B4MKI1"/>
<dbReference type="eggNOG" id="KOG0531">
    <property type="taxonomic scope" value="Eukaryota"/>
</dbReference>
<reference evidence="2 3" key="1">
    <citation type="journal article" date="2007" name="Nature">
        <title>Evolution of genes and genomes on the Drosophila phylogeny.</title>
        <authorList>
            <consortium name="Drosophila 12 Genomes Consortium"/>
            <person name="Clark A.G."/>
            <person name="Eisen M.B."/>
            <person name="Smith D.R."/>
            <person name="Bergman C.M."/>
            <person name="Oliver B."/>
            <person name="Markow T.A."/>
            <person name="Kaufman T.C."/>
            <person name="Kellis M."/>
            <person name="Gelbart W."/>
            <person name="Iyer V.N."/>
            <person name="Pollard D.A."/>
            <person name="Sackton T.B."/>
            <person name="Larracuente A.M."/>
            <person name="Singh N.D."/>
            <person name="Abad J.P."/>
            <person name="Abt D.N."/>
            <person name="Adryan B."/>
            <person name="Aguade M."/>
            <person name="Akashi H."/>
            <person name="Anderson W.W."/>
            <person name="Aquadro C.F."/>
            <person name="Ardell D.H."/>
            <person name="Arguello R."/>
            <person name="Artieri C.G."/>
            <person name="Barbash D.A."/>
            <person name="Barker D."/>
            <person name="Barsanti P."/>
            <person name="Batterham P."/>
            <person name="Batzoglou S."/>
            <person name="Begun D."/>
            <person name="Bhutkar A."/>
            <person name="Blanco E."/>
            <person name="Bosak S.A."/>
            <person name="Bradley R.K."/>
            <person name="Brand A.D."/>
            <person name="Brent M.R."/>
            <person name="Brooks A.N."/>
            <person name="Brown R.H."/>
            <person name="Butlin R.K."/>
            <person name="Caggese C."/>
            <person name="Calvi B.R."/>
            <person name="Bernardo de Carvalho A."/>
            <person name="Caspi A."/>
            <person name="Castrezana S."/>
            <person name="Celniker S.E."/>
            <person name="Chang J.L."/>
            <person name="Chapple C."/>
            <person name="Chatterji S."/>
            <person name="Chinwalla A."/>
            <person name="Civetta A."/>
            <person name="Clifton S.W."/>
            <person name="Comeron J.M."/>
            <person name="Costello J.C."/>
            <person name="Coyne J.A."/>
            <person name="Daub J."/>
            <person name="David R.G."/>
            <person name="Delcher A.L."/>
            <person name="Delehaunty K."/>
            <person name="Do C.B."/>
            <person name="Ebling H."/>
            <person name="Edwards K."/>
            <person name="Eickbush T."/>
            <person name="Evans J.D."/>
            <person name="Filipski A."/>
            <person name="Findeiss S."/>
            <person name="Freyhult E."/>
            <person name="Fulton L."/>
            <person name="Fulton R."/>
            <person name="Garcia A.C."/>
            <person name="Gardiner A."/>
            <person name="Garfield D.A."/>
            <person name="Garvin B.E."/>
            <person name="Gibson G."/>
            <person name="Gilbert D."/>
            <person name="Gnerre S."/>
            <person name="Godfrey J."/>
            <person name="Good R."/>
            <person name="Gotea V."/>
            <person name="Gravely B."/>
            <person name="Greenberg A.J."/>
            <person name="Griffiths-Jones S."/>
            <person name="Gross S."/>
            <person name="Guigo R."/>
            <person name="Gustafson E.A."/>
            <person name="Haerty W."/>
            <person name="Hahn M.W."/>
            <person name="Halligan D.L."/>
            <person name="Halpern A.L."/>
            <person name="Halter G.M."/>
            <person name="Han M.V."/>
            <person name="Heger A."/>
            <person name="Hillier L."/>
            <person name="Hinrichs A.S."/>
            <person name="Holmes I."/>
            <person name="Hoskins R.A."/>
            <person name="Hubisz M.J."/>
            <person name="Hultmark D."/>
            <person name="Huntley M.A."/>
            <person name="Jaffe D.B."/>
            <person name="Jagadeeshan S."/>
            <person name="Jeck W.R."/>
            <person name="Johnson J."/>
            <person name="Jones C.D."/>
            <person name="Jordan W.C."/>
            <person name="Karpen G.H."/>
            <person name="Kataoka E."/>
            <person name="Keightley P.D."/>
            <person name="Kheradpour P."/>
            <person name="Kirkness E.F."/>
            <person name="Koerich L.B."/>
            <person name="Kristiansen K."/>
            <person name="Kudrna D."/>
            <person name="Kulathinal R.J."/>
            <person name="Kumar S."/>
            <person name="Kwok R."/>
            <person name="Lander E."/>
            <person name="Langley C.H."/>
            <person name="Lapoint R."/>
            <person name="Lazzaro B.P."/>
            <person name="Lee S.J."/>
            <person name="Levesque L."/>
            <person name="Li R."/>
            <person name="Lin C.F."/>
            <person name="Lin M.F."/>
            <person name="Lindblad-Toh K."/>
            <person name="Llopart A."/>
            <person name="Long M."/>
            <person name="Low L."/>
            <person name="Lozovsky E."/>
            <person name="Lu J."/>
            <person name="Luo M."/>
            <person name="Machado C.A."/>
            <person name="Makalowski W."/>
            <person name="Marzo M."/>
            <person name="Matsuda M."/>
            <person name="Matzkin L."/>
            <person name="McAllister B."/>
            <person name="McBride C.S."/>
            <person name="McKernan B."/>
            <person name="McKernan K."/>
            <person name="Mendez-Lago M."/>
            <person name="Minx P."/>
            <person name="Mollenhauer M.U."/>
            <person name="Montooth K."/>
            <person name="Mount S.M."/>
            <person name="Mu X."/>
            <person name="Myers E."/>
            <person name="Negre B."/>
            <person name="Newfeld S."/>
            <person name="Nielsen R."/>
            <person name="Noor M.A."/>
            <person name="O'Grady P."/>
            <person name="Pachter L."/>
            <person name="Papaceit M."/>
            <person name="Parisi M.J."/>
            <person name="Parisi M."/>
            <person name="Parts L."/>
            <person name="Pedersen J.S."/>
            <person name="Pesole G."/>
            <person name="Phillippy A.M."/>
            <person name="Ponting C.P."/>
            <person name="Pop M."/>
            <person name="Porcelli D."/>
            <person name="Powell J.R."/>
            <person name="Prohaska S."/>
            <person name="Pruitt K."/>
            <person name="Puig M."/>
            <person name="Quesneville H."/>
            <person name="Ram K.R."/>
            <person name="Rand D."/>
            <person name="Rasmussen M.D."/>
            <person name="Reed L.K."/>
            <person name="Reenan R."/>
            <person name="Reily A."/>
            <person name="Remington K.A."/>
            <person name="Rieger T.T."/>
            <person name="Ritchie M.G."/>
            <person name="Robin C."/>
            <person name="Rogers Y.H."/>
            <person name="Rohde C."/>
            <person name="Rozas J."/>
            <person name="Rubenfield M.J."/>
            <person name="Ruiz A."/>
            <person name="Russo S."/>
            <person name="Salzberg S.L."/>
            <person name="Sanchez-Gracia A."/>
            <person name="Saranga D.J."/>
            <person name="Sato H."/>
            <person name="Schaeffer S.W."/>
            <person name="Schatz M.C."/>
            <person name="Schlenke T."/>
            <person name="Schwartz R."/>
            <person name="Segarra C."/>
            <person name="Singh R.S."/>
            <person name="Sirot L."/>
            <person name="Sirota M."/>
            <person name="Sisneros N.B."/>
            <person name="Smith C.D."/>
            <person name="Smith T.F."/>
            <person name="Spieth J."/>
            <person name="Stage D.E."/>
            <person name="Stark A."/>
            <person name="Stephan W."/>
            <person name="Strausberg R.L."/>
            <person name="Strempel S."/>
            <person name="Sturgill D."/>
            <person name="Sutton G."/>
            <person name="Sutton G.G."/>
            <person name="Tao W."/>
            <person name="Teichmann S."/>
            <person name="Tobari Y.N."/>
            <person name="Tomimura Y."/>
            <person name="Tsolas J.M."/>
            <person name="Valente V.L."/>
            <person name="Venter E."/>
            <person name="Venter J.C."/>
            <person name="Vicario S."/>
            <person name="Vieira F.G."/>
            <person name="Vilella A.J."/>
            <person name="Villasante A."/>
            <person name="Walenz B."/>
            <person name="Wang J."/>
            <person name="Wasserman M."/>
            <person name="Watts T."/>
            <person name="Wilson D."/>
            <person name="Wilson R.K."/>
            <person name="Wing R.A."/>
            <person name="Wolfner M.F."/>
            <person name="Wong A."/>
            <person name="Wong G.K."/>
            <person name="Wu C.I."/>
            <person name="Wu G."/>
            <person name="Yamamoto D."/>
            <person name="Yang H.P."/>
            <person name="Yang S.P."/>
            <person name="Yorke J.A."/>
            <person name="Yoshida K."/>
            <person name="Zdobnov E."/>
            <person name="Zhang P."/>
            <person name="Zhang Y."/>
            <person name="Zimin A.V."/>
            <person name="Baldwin J."/>
            <person name="Abdouelleil A."/>
            <person name="Abdulkadir J."/>
            <person name="Abebe A."/>
            <person name="Abera B."/>
            <person name="Abreu J."/>
            <person name="Acer S.C."/>
            <person name="Aftuck L."/>
            <person name="Alexander A."/>
            <person name="An P."/>
            <person name="Anderson E."/>
            <person name="Anderson S."/>
            <person name="Arachi H."/>
            <person name="Azer M."/>
            <person name="Bachantsang P."/>
            <person name="Barry A."/>
            <person name="Bayul T."/>
            <person name="Berlin A."/>
            <person name="Bessette D."/>
            <person name="Bloom T."/>
            <person name="Blye J."/>
            <person name="Boguslavskiy L."/>
            <person name="Bonnet C."/>
            <person name="Boukhgalter B."/>
            <person name="Bourzgui I."/>
            <person name="Brown A."/>
            <person name="Cahill P."/>
            <person name="Channer S."/>
            <person name="Cheshatsang Y."/>
            <person name="Chuda L."/>
            <person name="Citroen M."/>
            <person name="Collymore A."/>
            <person name="Cooke P."/>
            <person name="Costello M."/>
            <person name="D'Aco K."/>
            <person name="Daza R."/>
            <person name="De Haan G."/>
            <person name="DeGray S."/>
            <person name="DeMaso C."/>
            <person name="Dhargay N."/>
            <person name="Dooley K."/>
            <person name="Dooley E."/>
            <person name="Doricent M."/>
            <person name="Dorje P."/>
            <person name="Dorjee K."/>
            <person name="Dupes A."/>
            <person name="Elong R."/>
            <person name="Falk J."/>
            <person name="Farina A."/>
            <person name="Faro S."/>
            <person name="Ferguson D."/>
            <person name="Fisher S."/>
            <person name="Foley C.D."/>
            <person name="Franke A."/>
            <person name="Friedrich D."/>
            <person name="Gadbois L."/>
            <person name="Gearin G."/>
            <person name="Gearin C.R."/>
            <person name="Giannoukos G."/>
            <person name="Goode T."/>
            <person name="Graham J."/>
            <person name="Grandbois E."/>
            <person name="Grewal S."/>
            <person name="Gyaltsen K."/>
            <person name="Hafez N."/>
            <person name="Hagos B."/>
            <person name="Hall J."/>
            <person name="Henson C."/>
            <person name="Hollinger A."/>
            <person name="Honan T."/>
            <person name="Huard M.D."/>
            <person name="Hughes L."/>
            <person name="Hurhula B."/>
            <person name="Husby M.E."/>
            <person name="Kamat A."/>
            <person name="Kanga B."/>
            <person name="Kashin S."/>
            <person name="Khazanovich D."/>
            <person name="Kisner P."/>
            <person name="Lance K."/>
            <person name="Lara M."/>
            <person name="Lee W."/>
            <person name="Lennon N."/>
            <person name="Letendre F."/>
            <person name="LeVine R."/>
            <person name="Lipovsky A."/>
            <person name="Liu X."/>
            <person name="Liu J."/>
            <person name="Liu S."/>
            <person name="Lokyitsang T."/>
            <person name="Lokyitsang Y."/>
            <person name="Lubonja R."/>
            <person name="Lui A."/>
            <person name="MacDonald P."/>
            <person name="Magnisalis V."/>
            <person name="Maru K."/>
            <person name="Matthews C."/>
            <person name="McCusker W."/>
            <person name="McDonough S."/>
            <person name="Mehta T."/>
            <person name="Meldrim J."/>
            <person name="Meneus L."/>
            <person name="Mihai O."/>
            <person name="Mihalev A."/>
            <person name="Mihova T."/>
            <person name="Mittelman R."/>
            <person name="Mlenga V."/>
            <person name="Montmayeur A."/>
            <person name="Mulrain L."/>
            <person name="Navidi A."/>
            <person name="Naylor J."/>
            <person name="Negash T."/>
            <person name="Nguyen T."/>
            <person name="Nguyen N."/>
            <person name="Nicol R."/>
            <person name="Norbu C."/>
            <person name="Norbu N."/>
            <person name="Novod N."/>
            <person name="O'Neill B."/>
            <person name="Osman S."/>
            <person name="Markiewicz E."/>
            <person name="Oyono O.L."/>
            <person name="Patti C."/>
            <person name="Phunkhang P."/>
            <person name="Pierre F."/>
            <person name="Priest M."/>
            <person name="Raghuraman S."/>
            <person name="Rege F."/>
            <person name="Reyes R."/>
            <person name="Rise C."/>
            <person name="Rogov P."/>
            <person name="Ross K."/>
            <person name="Ryan E."/>
            <person name="Settipalli S."/>
            <person name="Shea T."/>
            <person name="Sherpa N."/>
            <person name="Shi L."/>
            <person name="Shih D."/>
            <person name="Sparrow T."/>
            <person name="Spaulding J."/>
            <person name="Stalker J."/>
            <person name="Stange-Thomann N."/>
            <person name="Stavropoulos S."/>
            <person name="Stone C."/>
            <person name="Strader C."/>
            <person name="Tesfaye S."/>
            <person name="Thomson T."/>
            <person name="Thoulutsang Y."/>
            <person name="Thoulutsang D."/>
            <person name="Topham K."/>
            <person name="Topping I."/>
            <person name="Tsamla T."/>
            <person name="Vassiliev H."/>
            <person name="Vo A."/>
            <person name="Wangchuk T."/>
            <person name="Wangdi T."/>
            <person name="Weiand M."/>
            <person name="Wilkinson J."/>
            <person name="Wilson A."/>
            <person name="Yadav S."/>
            <person name="Young G."/>
            <person name="Yu Q."/>
            <person name="Zembek L."/>
            <person name="Zhong D."/>
            <person name="Zimmer A."/>
            <person name="Zwirko Z."/>
            <person name="Jaffe D.B."/>
            <person name="Alvarez P."/>
            <person name="Brockman W."/>
            <person name="Butler J."/>
            <person name="Chin C."/>
            <person name="Gnerre S."/>
            <person name="Grabherr M."/>
            <person name="Kleber M."/>
            <person name="Mauceli E."/>
            <person name="MacCallum I."/>
        </authorList>
    </citation>
    <scope>NUCLEOTIDE SEQUENCE [LARGE SCALE GENOMIC DNA]</scope>
    <source>
        <strain evidence="3">Tucson 14030-0811.24</strain>
    </source>
</reference>
<dbReference type="EMBL" id="CH963847">
    <property type="protein sequence ID" value="EDW72687.1"/>
    <property type="molecule type" value="Genomic_DNA"/>
</dbReference>
<feature type="region of interest" description="Disordered" evidence="1">
    <location>
        <begin position="390"/>
        <end position="441"/>
    </location>
</feature>
<dbReference type="OMA" id="MIQRVDP"/>
<dbReference type="KEGG" id="dwi:6639500"/>
<dbReference type="Gene3D" id="3.80.10.10">
    <property type="entry name" value="Ribonuclease Inhibitor"/>
    <property type="match status" value="1"/>
</dbReference>
<dbReference type="HOGENOM" id="CLU_687482_0_0_1"/>
<protein>
    <recommendedName>
        <fullName evidence="4">U2A'/phosphoprotein 32 family A C-terminal domain-containing protein</fullName>
    </recommendedName>
</protein>
<dbReference type="PANTHER" id="PTHR22708">
    <property type="entry name" value="LEUCINE-RICH REPEAT-CONTAINING PROTEIN 56"/>
    <property type="match status" value="1"/>
</dbReference>